<dbReference type="EMBL" id="RBAL01000017">
    <property type="protein sequence ID" value="RKN38593.1"/>
    <property type="molecule type" value="Genomic_DNA"/>
</dbReference>
<feature type="region of interest" description="Disordered" evidence="1">
    <location>
        <begin position="1"/>
        <end position="28"/>
    </location>
</feature>
<dbReference type="Pfam" id="PF08378">
    <property type="entry name" value="NERD"/>
    <property type="match status" value="1"/>
</dbReference>
<organism evidence="3 4">
    <name type="scientific">Streptomyces hoynatensis</name>
    <dbReference type="NCBI Taxonomy" id="1141874"/>
    <lineage>
        <taxon>Bacteria</taxon>
        <taxon>Bacillati</taxon>
        <taxon>Actinomycetota</taxon>
        <taxon>Actinomycetes</taxon>
        <taxon>Kitasatosporales</taxon>
        <taxon>Streptomycetaceae</taxon>
        <taxon>Streptomyces</taxon>
    </lineage>
</organism>
<protein>
    <submittedName>
        <fullName evidence="3">NERD domain-containing protein</fullName>
    </submittedName>
</protein>
<evidence type="ECO:0000313" key="3">
    <source>
        <dbReference type="EMBL" id="RKN38593.1"/>
    </source>
</evidence>
<accession>A0A3A9YRG4</accession>
<evidence type="ECO:0000313" key="4">
    <source>
        <dbReference type="Proteomes" id="UP000272474"/>
    </source>
</evidence>
<evidence type="ECO:0000259" key="2">
    <source>
        <dbReference type="Pfam" id="PF08378"/>
    </source>
</evidence>
<evidence type="ECO:0000256" key="1">
    <source>
        <dbReference type="SAM" id="MobiDB-lite"/>
    </source>
</evidence>
<comment type="caution">
    <text evidence="3">The sequence shown here is derived from an EMBL/GenBank/DDBJ whole genome shotgun (WGS) entry which is preliminary data.</text>
</comment>
<name>A0A3A9YRG4_9ACTN</name>
<reference evidence="3 4" key="1">
    <citation type="journal article" date="2014" name="Int. J. Syst. Evol. Microbiol.">
        <title>Streptomyces hoynatensis sp. nov., isolated from deep marine sediment.</title>
        <authorList>
            <person name="Veyisoglu A."/>
            <person name="Sahin N."/>
        </authorList>
    </citation>
    <scope>NUCLEOTIDE SEQUENCE [LARGE SCALE GENOMIC DNA]</scope>
    <source>
        <strain evidence="3 4">KCTC 29097</strain>
    </source>
</reference>
<keyword evidence="4" id="KW-1185">Reference proteome</keyword>
<dbReference type="RefSeq" id="WP_120683301.1">
    <property type="nucleotide sequence ID" value="NZ_RBAL01000017.1"/>
</dbReference>
<feature type="domain" description="NERD" evidence="2">
    <location>
        <begin position="74"/>
        <end position="180"/>
    </location>
</feature>
<dbReference type="Proteomes" id="UP000272474">
    <property type="component" value="Unassembled WGS sequence"/>
</dbReference>
<dbReference type="OrthoDB" id="5793358at2"/>
<dbReference type="AlphaFoldDB" id="A0A3A9YRG4"/>
<feature type="compositionally biased region" description="Basic and acidic residues" evidence="1">
    <location>
        <begin position="1"/>
        <end position="16"/>
    </location>
</feature>
<gene>
    <name evidence="3" type="ORF">D7294_24305</name>
</gene>
<dbReference type="InterPro" id="IPR011528">
    <property type="entry name" value="NERD"/>
</dbReference>
<proteinExistence type="predicted"/>
<sequence>MGVWERAMEIPEEDPRHGRRGPLWLHPDDDLAPNRPGETLLGELAARPAGRLRRLGDRLLLRAAETDALRSAVAAEQTAGTLLDRLSGFGWRVLHSLPLPGGTGLPHLAIGPGGVLAVRSCRHRGARLRAGFDGADLVSVNGRRTEPHLRRCRRDAQVAAHALGRACGSPVAVTPLLVFVEAADVAVAPTLRDVEVLPERALPALAERGGVLKPQEIDLLYGLARDRRTWRGL</sequence>